<feature type="transmembrane region" description="Helical" evidence="5">
    <location>
        <begin position="6"/>
        <end position="21"/>
    </location>
</feature>
<keyword evidence="2 5" id="KW-0812">Transmembrane</keyword>
<proteinExistence type="predicted"/>
<evidence type="ECO:0008006" key="8">
    <source>
        <dbReference type="Google" id="ProtNLM"/>
    </source>
</evidence>
<evidence type="ECO:0000256" key="5">
    <source>
        <dbReference type="SAM" id="Phobius"/>
    </source>
</evidence>
<dbReference type="Pfam" id="PF02674">
    <property type="entry name" value="Colicin_V"/>
    <property type="match status" value="1"/>
</dbReference>
<sequence>MNLFDLFFIVLAFFFGVISRFRGPIAEFASMSGVIGGMMLAEQVTLPQADRLKGLVSRPDAADLTAYLGAVGFGVILAHFLVRFLVKVKMPSSPPVRQVALLFALLKTLVVSAMIFYLVAAYVPSYLDDLESSFFYSWLSWIRPFISGAKLA</sequence>
<reference evidence="6 7" key="1">
    <citation type="journal article" date="2016" name="Nat. Commun.">
        <title>Thousands of microbial genomes shed light on interconnected biogeochemical processes in an aquifer system.</title>
        <authorList>
            <person name="Anantharaman K."/>
            <person name="Brown C.T."/>
            <person name="Hug L.A."/>
            <person name="Sharon I."/>
            <person name="Castelle C.J."/>
            <person name="Probst A.J."/>
            <person name="Thomas B.C."/>
            <person name="Singh A."/>
            <person name="Wilkins M.J."/>
            <person name="Karaoz U."/>
            <person name="Brodie E.L."/>
            <person name="Williams K.H."/>
            <person name="Hubbard S.S."/>
            <person name="Banfield J.F."/>
        </authorList>
    </citation>
    <scope>NUCLEOTIDE SEQUENCE [LARGE SCALE GENOMIC DNA]</scope>
</reference>
<organism evidence="6 7">
    <name type="scientific">Candidatus Lambdaproteobacteria bacterium RIFOXYD2_FULL_50_16</name>
    <dbReference type="NCBI Taxonomy" id="1817772"/>
    <lineage>
        <taxon>Bacteria</taxon>
        <taxon>Pseudomonadati</taxon>
        <taxon>Pseudomonadota</taxon>
        <taxon>Candidatus Lambdaproteobacteria</taxon>
    </lineage>
</organism>
<evidence type="ECO:0000256" key="3">
    <source>
        <dbReference type="ARBA" id="ARBA00022989"/>
    </source>
</evidence>
<evidence type="ECO:0000313" key="7">
    <source>
        <dbReference type="Proteomes" id="UP000178449"/>
    </source>
</evidence>
<dbReference type="GO" id="GO:0016020">
    <property type="term" value="C:membrane"/>
    <property type="evidence" value="ECO:0007669"/>
    <property type="project" value="UniProtKB-SubCell"/>
</dbReference>
<feature type="transmembrane region" description="Helical" evidence="5">
    <location>
        <begin position="66"/>
        <end position="86"/>
    </location>
</feature>
<evidence type="ECO:0000256" key="2">
    <source>
        <dbReference type="ARBA" id="ARBA00022692"/>
    </source>
</evidence>
<keyword evidence="3 5" id="KW-1133">Transmembrane helix</keyword>
<gene>
    <name evidence="6" type="ORF">A2527_08595</name>
</gene>
<evidence type="ECO:0000313" key="6">
    <source>
        <dbReference type="EMBL" id="OGG95221.1"/>
    </source>
</evidence>
<dbReference type="Proteomes" id="UP000178449">
    <property type="component" value="Unassembled WGS sequence"/>
</dbReference>
<feature type="transmembrane region" description="Helical" evidence="5">
    <location>
        <begin position="98"/>
        <end position="123"/>
    </location>
</feature>
<comment type="caution">
    <text evidence="6">The sequence shown here is derived from an EMBL/GenBank/DDBJ whole genome shotgun (WGS) entry which is preliminary data.</text>
</comment>
<name>A0A1F6GAS7_9PROT</name>
<accession>A0A1F6GAS7</accession>
<keyword evidence="4 5" id="KW-0472">Membrane</keyword>
<comment type="subcellular location">
    <subcellularLocation>
        <location evidence="1">Membrane</location>
        <topology evidence="1">Multi-pass membrane protein</topology>
    </subcellularLocation>
</comment>
<dbReference type="GO" id="GO:0009403">
    <property type="term" value="P:toxin biosynthetic process"/>
    <property type="evidence" value="ECO:0007669"/>
    <property type="project" value="InterPro"/>
</dbReference>
<evidence type="ECO:0000256" key="4">
    <source>
        <dbReference type="ARBA" id="ARBA00023136"/>
    </source>
</evidence>
<dbReference type="AlphaFoldDB" id="A0A1F6GAS7"/>
<dbReference type="InterPro" id="IPR003825">
    <property type="entry name" value="Colicin-V_CvpA"/>
</dbReference>
<dbReference type="STRING" id="1817772.A2527_08595"/>
<evidence type="ECO:0000256" key="1">
    <source>
        <dbReference type="ARBA" id="ARBA00004141"/>
    </source>
</evidence>
<protein>
    <recommendedName>
        <fullName evidence="8">Colicin V production protein</fullName>
    </recommendedName>
</protein>
<dbReference type="EMBL" id="MFNE01000026">
    <property type="protein sequence ID" value="OGG95221.1"/>
    <property type="molecule type" value="Genomic_DNA"/>
</dbReference>